<dbReference type="GO" id="GO:0043565">
    <property type="term" value="F:sequence-specific DNA binding"/>
    <property type="evidence" value="ECO:0007669"/>
    <property type="project" value="UniProtKB-ARBA"/>
</dbReference>
<organism evidence="12 13">
    <name type="scientific">Eucalyptus globulus</name>
    <name type="common">Tasmanian blue gum</name>
    <dbReference type="NCBI Taxonomy" id="34317"/>
    <lineage>
        <taxon>Eukaryota</taxon>
        <taxon>Viridiplantae</taxon>
        <taxon>Streptophyta</taxon>
        <taxon>Embryophyta</taxon>
        <taxon>Tracheophyta</taxon>
        <taxon>Spermatophyta</taxon>
        <taxon>Magnoliopsida</taxon>
        <taxon>eudicotyledons</taxon>
        <taxon>Gunneridae</taxon>
        <taxon>Pentapetalae</taxon>
        <taxon>rosids</taxon>
        <taxon>malvids</taxon>
        <taxon>Myrtales</taxon>
        <taxon>Myrtaceae</taxon>
        <taxon>Myrtoideae</taxon>
        <taxon>Eucalypteae</taxon>
        <taxon>Eucalyptus</taxon>
    </lineage>
</organism>
<dbReference type="EMBL" id="JBJKBG010000002">
    <property type="protein sequence ID" value="KAL3752077.1"/>
    <property type="molecule type" value="Genomic_DNA"/>
</dbReference>
<keyword evidence="13" id="KW-1185">Reference proteome</keyword>
<dbReference type="Pfam" id="PF00320">
    <property type="entry name" value="GATA"/>
    <property type="match status" value="1"/>
</dbReference>
<feature type="region of interest" description="Disordered" evidence="10">
    <location>
        <begin position="149"/>
        <end position="170"/>
    </location>
</feature>
<dbReference type="SUPFAM" id="SSF57716">
    <property type="entry name" value="Glucocorticoid receptor-like (DNA-binding domain)"/>
    <property type="match status" value="1"/>
</dbReference>
<dbReference type="PROSITE" id="PS50114">
    <property type="entry name" value="GATA_ZN_FINGER_2"/>
    <property type="match status" value="1"/>
</dbReference>
<dbReference type="InterPro" id="IPR013088">
    <property type="entry name" value="Znf_NHR/GATA"/>
</dbReference>
<evidence type="ECO:0000256" key="4">
    <source>
        <dbReference type="ARBA" id="ARBA00023015"/>
    </source>
</evidence>
<dbReference type="Gene3D" id="3.30.50.10">
    <property type="entry name" value="Erythroid Transcription Factor GATA-1, subunit A"/>
    <property type="match status" value="1"/>
</dbReference>
<dbReference type="GO" id="GO:0008270">
    <property type="term" value="F:zinc ion binding"/>
    <property type="evidence" value="ECO:0007669"/>
    <property type="project" value="UniProtKB-KW"/>
</dbReference>
<evidence type="ECO:0000256" key="8">
    <source>
        <dbReference type="ARBA" id="ARBA00037539"/>
    </source>
</evidence>
<evidence type="ECO:0000313" key="12">
    <source>
        <dbReference type="EMBL" id="KAL3752077.1"/>
    </source>
</evidence>
<feature type="compositionally biased region" description="Basic and acidic residues" evidence="10">
    <location>
        <begin position="161"/>
        <end position="170"/>
    </location>
</feature>
<keyword evidence="1" id="KW-0479">Metal-binding</keyword>
<reference evidence="12 13" key="1">
    <citation type="submission" date="2024-11" db="EMBL/GenBank/DDBJ databases">
        <title>Chromosome-level genome assembly of Eucalyptus globulus Labill. provides insights into its genome evolution.</title>
        <authorList>
            <person name="Li X."/>
        </authorList>
    </citation>
    <scope>NUCLEOTIDE SEQUENCE [LARGE SCALE GENOMIC DNA]</scope>
    <source>
        <strain evidence="12">CL2024</strain>
        <tissue evidence="12">Fresh tender leaves</tissue>
    </source>
</reference>
<evidence type="ECO:0000256" key="5">
    <source>
        <dbReference type="ARBA" id="ARBA00023125"/>
    </source>
</evidence>
<gene>
    <name evidence="12" type="ORF">ACJRO7_012834</name>
</gene>
<keyword evidence="4" id="KW-0805">Transcription regulation</keyword>
<evidence type="ECO:0000256" key="7">
    <source>
        <dbReference type="ARBA" id="ARBA00024019"/>
    </source>
</evidence>
<dbReference type="SMART" id="SM00401">
    <property type="entry name" value="ZnF_GATA"/>
    <property type="match status" value="1"/>
</dbReference>
<evidence type="ECO:0000256" key="9">
    <source>
        <dbReference type="PROSITE-ProRule" id="PRU00094"/>
    </source>
</evidence>
<dbReference type="InterPro" id="IPR000679">
    <property type="entry name" value="Znf_GATA"/>
</dbReference>
<comment type="similarity">
    <text evidence="7">Belongs to the type IV zinc-finger family. Class B subfamily.</text>
</comment>
<evidence type="ECO:0000313" key="13">
    <source>
        <dbReference type="Proteomes" id="UP001634007"/>
    </source>
</evidence>
<dbReference type="CDD" id="cd00202">
    <property type="entry name" value="ZnF_GATA"/>
    <property type="match status" value="1"/>
</dbReference>
<keyword evidence="3" id="KW-0862">Zinc</keyword>
<keyword evidence="5" id="KW-0238">DNA-binding</keyword>
<dbReference type="Proteomes" id="UP001634007">
    <property type="component" value="Unassembled WGS sequence"/>
</dbReference>
<keyword evidence="2 9" id="KW-0863">Zinc-finger</keyword>
<dbReference type="PANTHER" id="PTHR47172:SF24">
    <property type="entry name" value="GATA ZINC FINGER DOMAIN-CONTAINING PROTEIN 14-RELATED"/>
    <property type="match status" value="1"/>
</dbReference>
<evidence type="ECO:0000259" key="11">
    <source>
        <dbReference type="PROSITE" id="PS50114"/>
    </source>
</evidence>
<protein>
    <recommendedName>
        <fullName evidence="11">GATA-type domain-containing protein</fullName>
    </recommendedName>
</protein>
<dbReference type="PANTHER" id="PTHR47172">
    <property type="entry name" value="OS01G0976800 PROTEIN"/>
    <property type="match status" value="1"/>
</dbReference>
<evidence type="ECO:0000256" key="2">
    <source>
        <dbReference type="ARBA" id="ARBA00022771"/>
    </source>
</evidence>
<name>A0ABD3LQC0_EUCGL</name>
<proteinExistence type="inferred from homology"/>
<comment type="caution">
    <text evidence="12">The sequence shown here is derived from an EMBL/GenBank/DDBJ whole genome shotgun (WGS) entry which is preliminary data.</text>
</comment>
<keyword evidence="6" id="KW-0804">Transcription</keyword>
<dbReference type="AlphaFoldDB" id="A0ABD3LQC0"/>
<feature type="region of interest" description="Disordered" evidence="10">
    <location>
        <begin position="1"/>
        <end position="21"/>
    </location>
</feature>
<comment type="function">
    <text evidence="8">Transcriptional regulator that specifically binds 5'-GATA-3' or 5'-GAT-3' motifs within gene promoters.</text>
</comment>
<evidence type="ECO:0000256" key="1">
    <source>
        <dbReference type="ARBA" id="ARBA00022723"/>
    </source>
</evidence>
<evidence type="ECO:0000256" key="6">
    <source>
        <dbReference type="ARBA" id="ARBA00023163"/>
    </source>
</evidence>
<feature type="domain" description="GATA-type" evidence="11">
    <location>
        <begin position="178"/>
        <end position="227"/>
    </location>
</feature>
<accession>A0ABD3LQC0</accession>
<evidence type="ECO:0000256" key="3">
    <source>
        <dbReference type="ARBA" id="ARBA00022833"/>
    </source>
</evidence>
<evidence type="ECO:0000256" key="10">
    <source>
        <dbReference type="SAM" id="MobiDB-lite"/>
    </source>
</evidence>
<sequence length="232" mass="25526">MDSEGVQRAAAMNGSNHEKNKLNLELRLGLPDTDENPPKNQGQNLDTTLLAANNHAGLSQLALHPQGQKDDHVLPGGVHINAGAWPPQFGIHDYCANLRKHRASSAGIDLPPNNPLIFPGLPLTIVNTNQSVDMAQINNMELGMSYSSGRPQKLPVRRRQQSHDDTDSPIKRCVNPQCNATTSPMWRRGPLGPKTLCNACGIKYRKDEEKRRTQVIMQQLHELAAARHKPAA</sequence>